<proteinExistence type="predicted"/>
<protein>
    <recommendedName>
        <fullName evidence="2">histidine kinase</fullName>
        <ecNumber evidence="2">2.7.13.3</ecNumber>
    </recommendedName>
</protein>
<name>A0ABR8C3Z5_9CYAN</name>
<dbReference type="RefSeq" id="WP_190575257.1">
    <property type="nucleotide sequence ID" value="NZ_CAWPQU010000001.1"/>
</dbReference>
<dbReference type="PANTHER" id="PTHR43047:SF72">
    <property type="entry name" value="OSMOSENSING HISTIDINE PROTEIN KINASE SLN1"/>
    <property type="match status" value="1"/>
</dbReference>
<dbReference type="InterPro" id="IPR036890">
    <property type="entry name" value="HATPase_C_sf"/>
</dbReference>
<comment type="caution">
    <text evidence="6">The sequence shown here is derived from an EMBL/GenBank/DDBJ whole genome shotgun (WGS) entry which is preliminary data.</text>
</comment>
<evidence type="ECO:0000259" key="5">
    <source>
        <dbReference type="PROSITE" id="PS50109"/>
    </source>
</evidence>
<dbReference type="EMBL" id="JACJQY010000001">
    <property type="protein sequence ID" value="MBD2315281.1"/>
    <property type="molecule type" value="Genomic_DNA"/>
</dbReference>
<sequence>MLSDAPKTQAKDKTGMSVFLSESDPLLSNCQNSIIPANLVERSFQQTLHKDWINTSSSSFLLDEVIAEALSMIAKIAAPKGVQIVFEQNLDAIVYADQDMVYAMAHNLVTNAISFSYEHEIVRIASKVTPNMVVVSISSSGVGISKEKLHQLFKIDAKPITLFTIDEMIAGVELLLCHRFAEKNRGELLVTSGDDQGILFTFTLPRVS</sequence>
<dbReference type="PANTHER" id="PTHR43047">
    <property type="entry name" value="TWO-COMPONENT HISTIDINE PROTEIN KINASE"/>
    <property type="match status" value="1"/>
</dbReference>
<comment type="catalytic activity">
    <reaction evidence="1">
        <text>ATP + protein L-histidine = ADP + protein N-phospho-L-histidine.</text>
        <dbReference type="EC" id="2.7.13.3"/>
    </reaction>
</comment>
<organism evidence="6 7">
    <name type="scientific">Phormidium tenue FACHB-1050</name>
    <dbReference type="NCBI Taxonomy" id="2692857"/>
    <lineage>
        <taxon>Bacteria</taxon>
        <taxon>Bacillati</taxon>
        <taxon>Cyanobacteriota</taxon>
        <taxon>Cyanophyceae</taxon>
        <taxon>Oscillatoriophycideae</taxon>
        <taxon>Oscillatoriales</taxon>
        <taxon>Oscillatoriaceae</taxon>
        <taxon>Phormidium</taxon>
    </lineage>
</organism>
<evidence type="ECO:0000313" key="7">
    <source>
        <dbReference type="Proteomes" id="UP000618445"/>
    </source>
</evidence>
<evidence type="ECO:0000256" key="3">
    <source>
        <dbReference type="ARBA" id="ARBA00022679"/>
    </source>
</evidence>
<evidence type="ECO:0000313" key="6">
    <source>
        <dbReference type="EMBL" id="MBD2315281.1"/>
    </source>
</evidence>
<keyword evidence="7" id="KW-1185">Reference proteome</keyword>
<dbReference type="InterPro" id="IPR003594">
    <property type="entry name" value="HATPase_dom"/>
</dbReference>
<dbReference type="Proteomes" id="UP000618445">
    <property type="component" value="Unassembled WGS sequence"/>
</dbReference>
<feature type="domain" description="Histidine kinase" evidence="5">
    <location>
        <begin position="62"/>
        <end position="208"/>
    </location>
</feature>
<keyword evidence="3" id="KW-0808">Transferase</keyword>
<dbReference type="InterPro" id="IPR005467">
    <property type="entry name" value="His_kinase_dom"/>
</dbReference>
<dbReference type="EC" id="2.7.13.3" evidence="2"/>
<dbReference type="Gene3D" id="3.30.565.10">
    <property type="entry name" value="Histidine kinase-like ATPase, C-terminal domain"/>
    <property type="match status" value="1"/>
</dbReference>
<dbReference type="SUPFAM" id="SSF55874">
    <property type="entry name" value="ATPase domain of HSP90 chaperone/DNA topoisomerase II/histidine kinase"/>
    <property type="match status" value="1"/>
</dbReference>
<evidence type="ECO:0000256" key="1">
    <source>
        <dbReference type="ARBA" id="ARBA00000085"/>
    </source>
</evidence>
<dbReference type="PROSITE" id="PS50109">
    <property type="entry name" value="HIS_KIN"/>
    <property type="match status" value="1"/>
</dbReference>
<evidence type="ECO:0000256" key="4">
    <source>
        <dbReference type="ARBA" id="ARBA00022777"/>
    </source>
</evidence>
<dbReference type="Pfam" id="PF02518">
    <property type="entry name" value="HATPase_c"/>
    <property type="match status" value="1"/>
</dbReference>
<gene>
    <name evidence="6" type="ORF">H6G05_00270</name>
</gene>
<evidence type="ECO:0000256" key="2">
    <source>
        <dbReference type="ARBA" id="ARBA00012438"/>
    </source>
</evidence>
<accession>A0ABR8C3Z5</accession>
<dbReference type="GO" id="GO:0016301">
    <property type="term" value="F:kinase activity"/>
    <property type="evidence" value="ECO:0007669"/>
    <property type="project" value="UniProtKB-KW"/>
</dbReference>
<dbReference type="SMART" id="SM00387">
    <property type="entry name" value="HATPase_c"/>
    <property type="match status" value="1"/>
</dbReference>
<keyword evidence="4 6" id="KW-0418">Kinase</keyword>
<reference evidence="6 7" key="1">
    <citation type="journal article" date="2020" name="ISME J.">
        <title>Comparative genomics reveals insights into cyanobacterial evolution and habitat adaptation.</title>
        <authorList>
            <person name="Chen M.Y."/>
            <person name="Teng W.K."/>
            <person name="Zhao L."/>
            <person name="Hu C.X."/>
            <person name="Zhou Y.K."/>
            <person name="Han B.P."/>
            <person name="Song L.R."/>
            <person name="Shu W.S."/>
        </authorList>
    </citation>
    <scope>NUCLEOTIDE SEQUENCE [LARGE SCALE GENOMIC DNA]</scope>
    <source>
        <strain evidence="6 7">FACHB-1050</strain>
    </source>
</reference>